<name>A0A4Y7PY67_9AGAM</name>
<organism evidence="2 3">
    <name type="scientific">Rickenella mellea</name>
    <dbReference type="NCBI Taxonomy" id="50990"/>
    <lineage>
        <taxon>Eukaryota</taxon>
        <taxon>Fungi</taxon>
        <taxon>Dikarya</taxon>
        <taxon>Basidiomycota</taxon>
        <taxon>Agaricomycotina</taxon>
        <taxon>Agaricomycetes</taxon>
        <taxon>Hymenochaetales</taxon>
        <taxon>Rickenellaceae</taxon>
        <taxon>Rickenella</taxon>
    </lineage>
</organism>
<dbReference type="EMBL" id="ML170189">
    <property type="protein sequence ID" value="TDL20343.1"/>
    <property type="molecule type" value="Genomic_DNA"/>
</dbReference>
<feature type="transmembrane region" description="Helical" evidence="1">
    <location>
        <begin position="50"/>
        <end position="71"/>
    </location>
</feature>
<feature type="transmembrane region" description="Helical" evidence="1">
    <location>
        <begin position="100"/>
        <end position="124"/>
    </location>
</feature>
<evidence type="ECO:0000313" key="3">
    <source>
        <dbReference type="Proteomes" id="UP000294933"/>
    </source>
</evidence>
<dbReference type="PANTHER" id="PTHR40465">
    <property type="entry name" value="CHROMOSOME 1, WHOLE GENOME SHOTGUN SEQUENCE"/>
    <property type="match status" value="1"/>
</dbReference>
<dbReference type="AlphaFoldDB" id="A0A4Y7PY67"/>
<keyword evidence="1" id="KW-0472">Membrane</keyword>
<keyword evidence="1" id="KW-1133">Transmembrane helix</keyword>
<protein>
    <submittedName>
        <fullName evidence="2">Uncharacterized protein</fullName>
    </submittedName>
</protein>
<sequence>MASTQHLHFDNTLGVLLIGTIMSSMLYGITNVQTFIYFQRFPKDSNYLRVLVAFLWVLDGLHMSLGTYSVYFHMVDNFLNPFALLIPTWFGADSGFVLEISYLVSVQLAIIITHISDFIVRSFFIRRVWIRKKLYVGWKSEVTLAMMDRVGGLGFGIKMLTSSLYRY</sequence>
<keyword evidence="1" id="KW-0812">Transmembrane</keyword>
<gene>
    <name evidence="2" type="ORF">BD410DRAFT_379410</name>
</gene>
<feature type="transmembrane region" description="Helical" evidence="1">
    <location>
        <begin position="12"/>
        <end position="38"/>
    </location>
</feature>
<accession>A0A4Y7PY67</accession>
<dbReference type="PANTHER" id="PTHR40465:SF1">
    <property type="entry name" value="DUF6534 DOMAIN-CONTAINING PROTEIN"/>
    <property type="match status" value="1"/>
</dbReference>
<evidence type="ECO:0000256" key="1">
    <source>
        <dbReference type="SAM" id="Phobius"/>
    </source>
</evidence>
<proteinExistence type="predicted"/>
<dbReference type="Proteomes" id="UP000294933">
    <property type="component" value="Unassembled WGS sequence"/>
</dbReference>
<keyword evidence="3" id="KW-1185">Reference proteome</keyword>
<dbReference type="VEuPathDB" id="FungiDB:BD410DRAFT_379410"/>
<dbReference type="OrthoDB" id="2535105at2759"/>
<reference evidence="2 3" key="1">
    <citation type="submission" date="2018-06" db="EMBL/GenBank/DDBJ databases">
        <title>A transcriptomic atlas of mushroom development highlights an independent origin of complex multicellularity.</title>
        <authorList>
            <consortium name="DOE Joint Genome Institute"/>
            <person name="Krizsan K."/>
            <person name="Almasi E."/>
            <person name="Merenyi Z."/>
            <person name="Sahu N."/>
            <person name="Viragh M."/>
            <person name="Koszo T."/>
            <person name="Mondo S."/>
            <person name="Kiss B."/>
            <person name="Balint B."/>
            <person name="Kues U."/>
            <person name="Barry K."/>
            <person name="Hegedus J.C."/>
            <person name="Henrissat B."/>
            <person name="Johnson J."/>
            <person name="Lipzen A."/>
            <person name="Ohm R."/>
            <person name="Nagy I."/>
            <person name="Pangilinan J."/>
            <person name="Yan J."/>
            <person name="Xiong Y."/>
            <person name="Grigoriev I.V."/>
            <person name="Hibbett D.S."/>
            <person name="Nagy L.G."/>
        </authorList>
    </citation>
    <scope>NUCLEOTIDE SEQUENCE [LARGE SCALE GENOMIC DNA]</scope>
    <source>
        <strain evidence="2 3">SZMC22713</strain>
    </source>
</reference>
<evidence type="ECO:0000313" key="2">
    <source>
        <dbReference type="EMBL" id="TDL20343.1"/>
    </source>
</evidence>